<feature type="domain" description="FAD/NAD(P)-binding" evidence="2">
    <location>
        <begin position="26"/>
        <end position="299"/>
    </location>
</feature>
<reference evidence="3" key="2">
    <citation type="submission" date="2021-04" db="EMBL/GenBank/DDBJ databases">
        <authorList>
            <person name="Podell S."/>
        </authorList>
    </citation>
    <scope>NUCLEOTIDE SEQUENCE</scope>
    <source>
        <strain evidence="3">Hildebrandi</strain>
    </source>
</reference>
<comment type="caution">
    <text evidence="3">The sequence shown here is derived from an EMBL/GenBank/DDBJ whole genome shotgun (WGS) entry which is preliminary data.</text>
</comment>
<gene>
    <name evidence="3" type="ORF">IV203_021858</name>
</gene>
<organism evidence="3 4">
    <name type="scientific">Nitzschia inconspicua</name>
    <dbReference type="NCBI Taxonomy" id="303405"/>
    <lineage>
        <taxon>Eukaryota</taxon>
        <taxon>Sar</taxon>
        <taxon>Stramenopiles</taxon>
        <taxon>Ochrophyta</taxon>
        <taxon>Bacillariophyta</taxon>
        <taxon>Bacillariophyceae</taxon>
        <taxon>Bacillariophycidae</taxon>
        <taxon>Bacillariales</taxon>
        <taxon>Bacillariaceae</taxon>
        <taxon>Nitzschia</taxon>
    </lineage>
</organism>
<feature type="region of interest" description="Disordered" evidence="1">
    <location>
        <begin position="511"/>
        <end position="559"/>
    </location>
</feature>
<evidence type="ECO:0000259" key="2">
    <source>
        <dbReference type="Pfam" id="PF07992"/>
    </source>
</evidence>
<dbReference type="PANTHER" id="PTHR38663:SF1">
    <property type="entry name" value="L-ORNITHINE N(5)-MONOOXYGENASE"/>
    <property type="match status" value="1"/>
</dbReference>
<feature type="compositionally biased region" description="Polar residues" evidence="1">
    <location>
        <begin position="538"/>
        <end position="559"/>
    </location>
</feature>
<dbReference type="GO" id="GO:0016491">
    <property type="term" value="F:oxidoreductase activity"/>
    <property type="evidence" value="ECO:0007669"/>
    <property type="project" value="InterPro"/>
</dbReference>
<feature type="compositionally biased region" description="Basic and acidic residues" evidence="1">
    <location>
        <begin position="528"/>
        <end position="537"/>
    </location>
</feature>
<dbReference type="Pfam" id="PF07992">
    <property type="entry name" value="Pyr_redox_2"/>
    <property type="match status" value="1"/>
</dbReference>
<evidence type="ECO:0000313" key="4">
    <source>
        <dbReference type="Proteomes" id="UP000693970"/>
    </source>
</evidence>
<feature type="compositionally biased region" description="Acidic residues" evidence="1">
    <location>
        <begin position="511"/>
        <end position="527"/>
    </location>
</feature>
<keyword evidence="4" id="KW-1185">Reference proteome</keyword>
<name>A0A9K3KHN6_9STRA</name>
<dbReference type="InterPro" id="IPR023753">
    <property type="entry name" value="FAD/NAD-binding_dom"/>
</dbReference>
<dbReference type="OrthoDB" id="76038at2759"/>
<dbReference type="Proteomes" id="UP000693970">
    <property type="component" value="Unassembled WGS sequence"/>
</dbReference>
<proteinExistence type="predicted"/>
<reference evidence="3" key="1">
    <citation type="journal article" date="2021" name="Sci. Rep.">
        <title>Diploid genomic architecture of Nitzschia inconspicua, an elite biomass production diatom.</title>
        <authorList>
            <person name="Oliver A."/>
            <person name="Podell S."/>
            <person name="Pinowska A."/>
            <person name="Traller J.C."/>
            <person name="Smith S.R."/>
            <person name="McClure R."/>
            <person name="Beliaev A."/>
            <person name="Bohutskyi P."/>
            <person name="Hill E.A."/>
            <person name="Rabines A."/>
            <person name="Zheng H."/>
            <person name="Allen L.Z."/>
            <person name="Kuo A."/>
            <person name="Grigoriev I.V."/>
            <person name="Allen A.E."/>
            <person name="Hazlebeck D."/>
            <person name="Allen E.E."/>
        </authorList>
    </citation>
    <scope>NUCLEOTIDE SEQUENCE</scope>
    <source>
        <strain evidence="3">Hildebrandi</strain>
    </source>
</reference>
<dbReference type="AlphaFoldDB" id="A0A9K3KHN6"/>
<accession>A0A9K3KHN6</accession>
<protein>
    <submittedName>
        <fullName evidence="3">L-lysine 6-monooxygenase NADPH-requiring</fullName>
    </submittedName>
</protein>
<evidence type="ECO:0000313" key="3">
    <source>
        <dbReference type="EMBL" id="KAG7343850.1"/>
    </source>
</evidence>
<dbReference type="EMBL" id="JAGRRH010000023">
    <property type="protein sequence ID" value="KAG7343850.1"/>
    <property type="molecule type" value="Genomic_DNA"/>
</dbReference>
<dbReference type="PANTHER" id="PTHR38663">
    <property type="match status" value="1"/>
</dbReference>
<sequence length="559" mass="62078">MNQYYISSSQSRRVEKMNKMEEEQVFDVCIIGAGPAGLATLSALQSPYSLDSNISDSQKERAVKSLKQQQGKKMSPQERRICVIDPSNGWLSSWKSNFERLEIQFLRSPALAHPDMFDPHALLSYAVQHGREDELLESGCGDIKKLLALGQSQIGLWKLPSTKLFVDFCLDLAKELHHTFVGNTTVVSIKKNSRDVFELGLSNGKVVQAESVVLATGAVGKPIVPVGIQDCPCLRHWTQAPKTIDENDPARCNLPVVVVGGGLTAVQVALNELRRAKASLNSPSVILVSNRPLVEKHFDIDIAWFDLRTTNKCIADFYHNPMEARKQALRQARRGGSVPPLYMKELFEAEQNGRLLCLVGEIERSCNDDLNPSRGASICIHHRDTTRPRDGRNNPVTEPISAVSSYQVKELILACGIQPDCERLNSLTGMIQSKWPTRIESGHPCVTQDLRWRENMNLFVVGALGSLNIGPDAGNLMGIRRAAQIVASTLGSRNWLRESVLVNPFEALNWSDDDDDDDSTVEGEEEEKERQSLEKSFLETSDMSDTAEESMSSSDFSLE</sequence>
<evidence type="ECO:0000256" key="1">
    <source>
        <dbReference type="SAM" id="MobiDB-lite"/>
    </source>
</evidence>